<dbReference type="Proteomes" id="UP000326757">
    <property type="component" value="Unassembled WGS sequence"/>
</dbReference>
<name>A0A5N6KI37_MONLA</name>
<evidence type="ECO:0000313" key="2">
    <source>
        <dbReference type="EMBL" id="KAB8303328.1"/>
    </source>
</evidence>
<protein>
    <recommendedName>
        <fullName evidence="4">Ubiquitin-like protease family profile domain-containing protein</fullName>
    </recommendedName>
</protein>
<feature type="region of interest" description="Disordered" evidence="1">
    <location>
        <begin position="500"/>
        <end position="522"/>
    </location>
</feature>
<feature type="compositionally biased region" description="Basic and acidic residues" evidence="1">
    <location>
        <begin position="390"/>
        <end position="401"/>
    </location>
</feature>
<accession>A0A5N6KI37</accession>
<proteinExistence type="predicted"/>
<organism evidence="2 3">
    <name type="scientific">Monilinia laxa</name>
    <name type="common">Brown rot fungus</name>
    <name type="synonym">Sclerotinia laxa</name>
    <dbReference type="NCBI Taxonomy" id="61186"/>
    <lineage>
        <taxon>Eukaryota</taxon>
        <taxon>Fungi</taxon>
        <taxon>Dikarya</taxon>
        <taxon>Ascomycota</taxon>
        <taxon>Pezizomycotina</taxon>
        <taxon>Leotiomycetes</taxon>
        <taxon>Helotiales</taxon>
        <taxon>Sclerotiniaceae</taxon>
        <taxon>Monilinia</taxon>
    </lineage>
</organism>
<evidence type="ECO:0000256" key="1">
    <source>
        <dbReference type="SAM" id="MobiDB-lite"/>
    </source>
</evidence>
<dbReference type="AlphaFoldDB" id="A0A5N6KI37"/>
<dbReference type="Gene3D" id="1.10.418.20">
    <property type="match status" value="1"/>
</dbReference>
<feature type="compositionally biased region" description="Polar residues" evidence="1">
    <location>
        <begin position="261"/>
        <end position="275"/>
    </location>
</feature>
<dbReference type="InterPro" id="IPR038765">
    <property type="entry name" value="Papain-like_cys_pep_sf"/>
</dbReference>
<dbReference type="SUPFAM" id="SSF54001">
    <property type="entry name" value="Cysteine proteinases"/>
    <property type="match status" value="1"/>
</dbReference>
<comment type="caution">
    <text evidence="2">The sequence shown here is derived from an EMBL/GenBank/DDBJ whole genome shotgun (WGS) entry which is preliminary data.</text>
</comment>
<feature type="region of interest" description="Disordered" evidence="1">
    <location>
        <begin position="323"/>
        <end position="411"/>
    </location>
</feature>
<gene>
    <name evidence="2" type="ORF">EYC80_004763</name>
</gene>
<feature type="compositionally biased region" description="Basic and acidic residues" evidence="1">
    <location>
        <begin position="284"/>
        <end position="297"/>
    </location>
</feature>
<feature type="compositionally biased region" description="Polar residues" evidence="1">
    <location>
        <begin position="350"/>
        <end position="371"/>
    </location>
</feature>
<feature type="compositionally biased region" description="Polar residues" evidence="1">
    <location>
        <begin position="134"/>
        <end position="155"/>
    </location>
</feature>
<evidence type="ECO:0008006" key="4">
    <source>
        <dbReference type="Google" id="ProtNLM"/>
    </source>
</evidence>
<sequence length="522" mass="57996">MVAEIKAKKQISITPPKTLGMTAKTQAKDDHTGLYTGTGLPLQGNYCDCGVYLLSYMEEFFERPDGFIEDIVENKYKVESNRNNTPEFRVKIRDILFRLQAEQAVEPEVAKKARKAKKSKAAPLMAGNKVERPNPQTESLSISSRGQKQSASAPSTLNLGCNNGNLTGAAARTSPDSLPISKRKEVINIEDSQNSLREQLEEEFASNRVNDSNYRAIEDKPKSRGCGRETREAARTTVESGPSERSAHFGIRDSFEEQESTQESANHRSMTQQQQSKRKSSILDLDRDESHIDDDLPRQISRGTRTLVGNALGYCKAAFQATTKDSVGPAASKDEGDQRNPTSKSRKQDALQSSLESPSRSGSNSPRQLENNARLRQGAQDLRSPSPEQIDSKYSRSRRMDSNGSNHIDLVNSLEIRQGDVNQVDLTEDDPDEMLLDQRSLHFPDVPTFPHSPLAAASRKRHRSNNQVPAEALLDRKAAELRRGDEDGAPRLFRHADLEGFANKQLTGRDPAEAKMIAQSKH</sequence>
<feature type="compositionally biased region" description="Basic and acidic residues" evidence="1">
    <location>
        <begin position="216"/>
        <end position="234"/>
    </location>
</feature>
<keyword evidence="3" id="KW-1185">Reference proteome</keyword>
<evidence type="ECO:0000313" key="3">
    <source>
        <dbReference type="Proteomes" id="UP000326757"/>
    </source>
</evidence>
<feature type="compositionally biased region" description="Basic and acidic residues" evidence="1">
    <location>
        <begin position="245"/>
        <end position="255"/>
    </location>
</feature>
<feature type="region of interest" description="Disordered" evidence="1">
    <location>
        <begin position="212"/>
        <end position="298"/>
    </location>
</feature>
<feature type="region of interest" description="Disordered" evidence="1">
    <location>
        <begin position="111"/>
        <end position="159"/>
    </location>
</feature>
<dbReference type="EMBL" id="VIGI01000002">
    <property type="protein sequence ID" value="KAB8303328.1"/>
    <property type="molecule type" value="Genomic_DNA"/>
</dbReference>
<reference evidence="2 3" key="1">
    <citation type="submission" date="2019-06" db="EMBL/GenBank/DDBJ databases">
        <title>Genome Sequence of the Brown Rot Fungal Pathogen Monilinia laxa.</title>
        <authorList>
            <person name="De Miccolis Angelini R.M."/>
            <person name="Landi L."/>
            <person name="Abate D."/>
            <person name="Pollastro S."/>
            <person name="Romanazzi G."/>
            <person name="Faretra F."/>
        </authorList>
    </citation>
    <scope>NUCLEOTIDE SEQUENCE [LARGE SCALE GENOMIC DNA]</scope>
    <source>
        <strain evidence="2 3">Mlax316</strain>
    </source>
</reference>
<dbReference type="OrthoDB" id="442460at2759"/>